<comment type="caution">
    <text evidence="3">The sequence shown here is derived from an EMBL/GenBank/DDBJ whole genome shotgun (WGS) entry which is preliminary data.</text>
</comment>
<dbReference type="Proteomes" id="UP000023152">
    <property type="component" value="Unassembled WGS sequence"/>
</dbReference>
<keyword evidence="2" id="KW-1133">Transmembrane helix</keyword>
<accession>X6NCD7</accession>
<name>X6NCD7_RETFI</name>
<reference evidence="3 4" key="1">
    <citation type="journal article" date="2013" name="Curr. Biol.">
        <title>The Genome of the Foraminiferan Reticulomyxa filosa.</title>
        <authorList>
            <person name="Glockner G."/>
            <person name="Hulsmann N."/>
            <person name="Schleicher M."/>
            <person name="Noegel A.A."/>
            <person name="Eichinger L."/>
            <person name="Gallinger C."/>
            <person name="Pawlowski J."/>
            <person name="Sierra R."/>
            <person name="Euteneuer U."/>
            <person name="Pillet L."/>
            <person name="Moustafa A."/>
            <person name="Platzer M."/>
            <person name="Groth M."/>
            <person name="Szafranski K."/>
            <person name="Schliwa M."/>
        </authorList>
    </citation>
    <scope>NUCLEOTIDE SEQUENCE [LARGE SCALE GENOMIC DNA]</scope>
</reference>
<feature type="compositionally biased region" description="Polar residues" evidence="1">
    <location>
        <begin position="10"/>
        <end position="22"/>
    </location>
</feature>
<evidence type="ECO:0000256" key="1">
    <source>
        <dbReference type="SAM" id="MobiDB-lite"/>
    </source>
</evidence>
<gene>
    <name evidence="3" type="ORF">RFI_13193</name>
</gene>
<evidence type="ECO:0000313" key="3">
    <source>
        <dbReference type="EMBL" id="ETO23965.1"/>
    </source>
</evidence>
<dbReference type="EMBL" id="ASPP01009562">
    <property type="protein sequence ID" value="ETO23965.1"/>
    <property type="molecule type" value="Genomic_DNA"/>
</dbReference>
<organism evidence="3 4">
    <name type="scientific">Reticulomyxa filosa</name>
    <dbReference type="NCBI Taxonomy" id="46433"/>
    <lineage>
        <taxon>Eukaryota</taxon>
        <taxon>Sar</taxon>
        <taxon>Rhizaria</taxon>
        <taxon>Retaria</taxon>
        <taxon>Foraminifera</taxon>
        <taxon>Monothalamids</taxon>
        <taxon>Reticulomyxidae</taxon>
        <taxon>Reticulomyxa</taxon>
    </lineage>
</organism>
<protein>
    <submittedName>
        <fullName evidence="3">Uncharacterized protein</fullName>
    </submittedName>
</protein>
<evidence type="ECO:0000256" key="2">
    <source>
        <dbReference type="SAM" id="Phobius"/>
    </source>
</evidence>
<dbReference type="AlphaFoldDB" id="X6NCD7"/>
<keyword evidence="2" id="KW-0812">Transmembrane</keyword>
<feature type="region of interest" description="Disordered" evidence="1">
    <location>
        <begin position="1"/>
        <end position="150"/>
    </location>
</feature>
<feature type="compositionally biased region" description="Low complexity" evidence="1">
    <location>
        <begin position="90"/>
        <end position="103"/>
    </location>
</feature>
<proteinExistence type="predicted"/>
<feature type="compositionally biased region" description="Basic and acidic residues" evidence="1">
    <location>
        <begin position="141"/>
        <end position="150"/>
    </location>
</feature>
<sequence length="200" mass="22904">MEEQDENKKSATVNSSDGTTPESAEKLTEQCTNVSEAASEDPQLKTRKDATDEPPLYYHYQVGHSPRSNENKENINTSNKHKNEDHEQGDGQQQQQQQQEQQETVNESGNAQKDDSDHSKSSSPSQSMQHHIRAPLLNNRKSQEPRDWKHAKTVQVADAGGWTAKPNESLESCFDTYTYTYTFIFLFNFFCAIQYYTFKK</sequence>
<keyword evidence="4" id="KW-1185">Reference proteome</keyword>
<keyword evidence="2" id="KW-0472">Membrane</keyword>
<evidence type="ECO:0000313" key="4">
    <source>
        <dbReference type="Proteomes" id="UP000023152"/>
    </source>
</evidence>
<feature type="compositionally biased region" description="Basic and acidic residues" evidence="1">
    <location>
        <begin position="42"/>
        <end position="51"/>
    </location>
</feature>
<feature type="transmembrane region" description="Helical" evidence="2">
    <location>
        <begin position="179"/>
        <end position="198"/>
    </location>
</feature>